<evidence type="ECO:0000313" key="3">
    <source>
        <dbReference type="Proteomes" id="UP000464688"/>
    </source>
</evidence>
<reference evidence="2 3" key="1">
    <citation type="journal article" date="2014" name="Genome Announc.">
        <title>Draft Genome Sequences of a Phylogenetically Diverse Suite of Pseudomonas syringae Strains from Multiple Source Populations.</title>
        <authorList>
            <person name="Baltrus D.A."/>
            <person name="Yourstone S."/>
            <person name="Lind A."/>
            <person name="Guilbaud C."/>
            <person name="Sands D.C."/>
            <person name="Jones C.D."/>
            <person name="Morris C.E."/>
            <person name="Dangl J.L."/>
        </authorList>
    </citation>
    <scope>NUCLEOTIDE SEQUENCE [LARGE SCALE GENOMIC DNA]</scope>
    <source>
        <strain evidence="2 3">UB303</strain>
    </source>
</reference>
<dbReference type="AlphaFoldDB" id="A0AAJ4E568"/>
<proteinExistence type="predicted"/>
<keyword evidence="1" id="KW-0472">Membrane</keyword>
<feature type="transmembrane region" description="Helical" evidence="1">
    <location>
        <begin position="50"/>
        <end position="70"/>
    </location>
</feature>
<keyword evidence="1" id="KW-0812">Transmembrane</keyword>
<gene>
    <name evidence="2" type="ORF">N026_17835</name>
</gene>
<keyword evidence="1" id="KW-1133">Transmembrane helix</keyword>
<protein>
    <submittedName>
        <fullName evidence="2">Uncharacterized protein</fullName>
    </submittedName>
</protein>
<evidence type="ECO:0000256" key="1">
    <source>
        <dbReference type="SAM" id="Phobius"/>
    </source>
</evidence>
<dbReference type="EMBL" id="CP047267">
    <property type="protein sequence ID" value="QHF09225.1"/>
    <property type="molecule type" value="Genomic_DNA"/>
</dbReference>
<organism evidence="2 3">
    <name type="scientific">Pseudomonas syringae UB303</name>
    <dbReference type="NCBI Taxonomy" id="1357287"/>
    <lineage>
        <taxon>Bacteria</taxon>
        <taxon>Pseudomonadati</taxon>
        <taxon>Pseudomonadota</taxon>
        <taxon>Gammaproteobacteria</taxon>
        <taxon>Pseudomonadales</taxon>
        <taxon>Pseudomonadaceae</taxon>
        <taxon>Pseudomonas</taxon>
        <taxon>Pseudomonas syringae</taxon>
    </lineage>
</organism>
<accession>A0AAJ4E568</accession>
<name>A0AAJ4E568_PSESX</name>
<sequence>MQFVTLCVTRRFFFARWIEVRLRAPFRPSATYFDGAKVGKTFRSGFRPDFVGFLRPVTYVALCVVSAIALKKHFCAKTCRQCMTSRRGCHVTQEPHA</sequence>
<evidence type="ECO:0000313" key="2">
    <source>
        <dbReference type="EMBL" id="QHF09225.1"/>
    </source>
</evidence>
<dbReference type="Proteomes" id="UP000464688">
    <property type="component" value="Chromosome"/>
</dbReference>